<feature type="domain" description="SprT-like" evidence="16">
    <location>
        <begin position="44"/>
        <end position="226"/>
    </location>
</feature>
<evidence type="ECO:0000256" key="6">
    <source>
        <dbReference type="ARBA" id="ARBA00022723"/>
    </source>
</evidence>
<dbReference type="Proteomes" id="UP000018144">
    <property type="component" value="Unassembled WGS sequence"/>
</dbReference>
<dbReference type="OMA" id="CQTQPPY"/>
<dbReference type="Pfam" id="PF10263">
    <property type="entry name" value="SprT-like"/>
    <property type="match status" value="1"/>
</dbReference>
<sequence length="384" mass="42230">MLTDDEAATLAITSFCTTSAFSAEQLKAAEFIITALSDPAPFIEDLFALFAAYDTLYFRSLLQSSTTLTWSKRMTSCAGVCALQLDKATKRPLSPRQCSVRLSEPLLKFRPRSDTINTLLHECIHAYLFIAGGRHVRGDDPTGHGMGFQTLAGAINHHGGYEITTMHTFHDEVRSYQTHVWQCTGSCSLLPPYFGTVRRAMNRAPGPSDNWYEQHKNTCGGEWVKVAEPEGKSKKDVEKKGGQKNKLDSWLQKGEGIANNGKSESSERGADKVKGKARRKATLTEESETIDDAKGFLSDSDVEIVELPGASKNRLGSGVTGQDSLTSSKSTSVKKRPLPPNGDPVKRPKPQPMVSTVNMVECPVCSRYIEEENINTHLDTVHNF</sequence>
<feature type="compositionally biased region" description="Basic and acidic residues" evidence="15">
    <location>
        <begin position="230"/>
        <end position="247"/>
    </location>
</feature>
<dbReference type="EMBL" id="HF935475">
    <property type="protein sequence ID" value="CCX30797.1"/>
    <property type="molecule type" value="Genomic_DNA"/>
</dbReference>
<evidence type="ECO:0000256" key="13">
    <source>
        <dbReference type="ARBA" id="ARBA00023242"/>
    </source>
</evidence>
<keyword evidence="12" id="KW-0234">DNA repair</keyword>
<organism evidence="18 19">
    <name type="scientific">Pyronema omphalodes (strain CBS 100304)</name>
    <name type="common">Pyronema confluens</name>
    <dbReference type="NCBI Taxonomy" id="1076935"/>
    <lineage>
        <taxon>Eukaryota</taxon>
        <taxon>Fungi</taxon>
        <taxon>Dikarya</taxon>
        <taxon>Ascomycota</taxon>
        <taxon>Pezizomycotina</taxon>
        <taxon>Pezizomycetes</taxon>
        <taxon>Pezizales</taxon>
        <taxon>Pyronemataceae</taxon>
        <taxon>Pyronema</taxon>
    </lineage>
</organism>
<dbReference type="SMART" id="SM00734">
    <property type="entry name" value="ZnF_Rad18"/>
    <property type="match status" value="1"/>
</dbReference>
<reference evidence="18 19" key="1">
    <citation type="journal article" date="2013" name="PLoS Genet.">
        <title>The genome and development-dependent transcriptomes of Pyronema confluens: a window into fungal evolution.</title>
        <authorList>
            <person name="Traeger S."/>
            <person name="Altegoer F."/>
            <person name="Freitag M."/>
            <person name="Gabaldon T."/>
            <person name="Kempken F."/>
            <person name="Kumar A."/>
            <person name="Marcet-Houben M."/>
            <person name="Poggeler S."/>
            <person name="Stajich J.E."/>
            <person name="Nowrousian M."/>
        </authorList>
    </citation>
    <scope>NUCLEOTIDE SEQUENCE [LARGE SCALE GENOMIC DNA]</scope>
    <source>
        <strain evidence="19">CBS 100304</strain>
        <tissue evidence="18">Vegetative mycelium</tissue>
    </source>
</reference>
<evidence type="ECO:0000256" key="9">
    <source>
        <dbReference type="ARBA" id="ARBA00022801"/>
    </source>
</evidence>
<comment type="subcellular location">
    <subcellularLocation>
        <location evidence="2">Chromosome</location>
    </subcellularLocation>
    <subcellularLocation>
        <location evidence="1">Nucleus</location>
    </subcellularLocation>
</comment>
<feature type="region of interest" description="Disordered" evidence="15">
    <location>
        <begin position="308"/>
        <end position="354"/>
    </location>
</feature>
<evidence type="ECO:0000259" key="17">
    <source>
        <dbReference type="SMART" id="SM00734"/>
    </source>
</evidence>
<comment type="similarity">
    <text evidence="3">Belongs to the Spartan family.</text>
</comment>
<dbReference type="GO" id="GO:0003697">
    <property type="term" value="F:single-stranded DNA binding"/>
    <property type="evidence" value="ECO:0007669"/>
    <property type="project" value="InterPro"/>
</dbReference>
<dbReference type="PANTHER" id="PTHR21220">
    <property type="entry name" value="DNA-DEPENDENT METALLOPROTEASE SPRTN"/>
    <property type="match status" value="1"/>
</dbReference>
<evidence type="ECO:0000256" key="1">
    <source>
        <dbReference type="ARBA" id="ARBA00004123"/>
    </source>
</evidence>
<proteinExistence type="inferred from homology"/>
<dbReference type="InterPro" id="IPR055220">
    <property type="entry name" value="SPRTN_ZBD"/>
</dbReference>
<evidence type="ECO:0000256" key="15">
    <source>
        <dbReference type="SAM" id="MobiDB-lite"/>
    </source>
</evidence>
<evidence type="ECO:0000313" key="18">
    <source>
        <dbReference type="EMBL" id="CCX30797.1"/>
    </source>
</evidence>
<dbReference type="PANTHER" id="PTHR21220:SF0">
    <property type="entry name" value="DNA-DEPENDENT METALLOPROTEASE SPRTN"/>
    <property type="match status" value="1"/>
</dbReference>
<dbReference type="InterPro" id="IPR006642">
    <property type="entry name" value="Rad18_UBZ4"/>
</dbReference>
<evidence type="ECO:0000256" key="12">
    <source>
        <dbReference type="ARBA" id="ARBA00023204"/>
    </source>
</evidence>
<evidence type="ECO:0000256" key="10">
    <source>
        <dbReference type="ARBA" id="ARBA00022833"/>
    </source>
</evidence>
<dbReference type="GO" id="GO:0004222">
    <property type="term" value="F:metalloendopeptidase activity"/>
    <property type="evidence" value="ECO:0007669"/>
    <property type="project" value="InterPro"/>
</dbReference>
<evidence type="ECO:0000256" key="14">
    <source>
        <dbReference type="ARBA" id="ARBA00030396"/>
    </source>
</evidence>
<keyword evidence="9" id="KW-0378">Hydrolase</keyword>
<evidence type="ECO:0000256" key="7">
    <source>
        <dbReference type="ARBA" id="ARBA00022763"/>
    </source>
</evidence>
<evidence type="ECO:0000256" key="8">
    <source>
        <dbReference type="ARBA" id="ARBA00022771"/>
    </source>
</evidence>
<keyword evidence="19" id="KW-1185">Reference proteome</keyword>
<dbReference type="Pfam" id="PF22934">
    <property type="entry name" value="SPRTN_ZBD"/>
    <property type="match status" value="1"/>
</dbReference>
<keyword evidence="4" id="KW-0158">Chromosome</keyword>
<dbReference type="GO" id="GO:0005694">
    <property type="term" value="C:chromosome"/>
    <property type="evidence" value="ECO:0007669"/>
    <property type="project" value="UniProtKB-SubCell"/>
</dbReference>
<dbReference type="Gene3D" id="3.30.160.60">
    <property type="entry name" value="Classic Zinc Finger"/>
    <property type="match status" value="1"/>
</dbReference>
<dbReference type="SMART" id="SM00731">
    <property type="entry name" value="SprT"/>
    <property type="match status" value="1"/>
</dbReference>
<dbReference type="GO" id="GO:0031593">
    <property type="term" value="F:polyubiquitin modification-dependent protein binding"/>
    <property type="evidence" value="ECO:0007669"/>
    <property type="project" value="TreeGrafter"/>
</dbReference>
<accession>U4LH20</accession>
<feature type="region of interest" description="Disordered" evidence="15">
    <location>
        <begin position="230"/>
        <end position="289"/>
    </location>
</feature>
<protein>
    <recommendedName>
        <fullName evidence="14">Protein with SprT-like domain at the N terminus</fullName>
    </recommendedName>
</protein>
<dbReference type="GO" id="GO:0005634">
    <property type="term" value="C:nucleus"/>
    <property type="evidence" value="ECO:0007669"/>
    <property type="project" value="UniProtKB-SubCell"/>
</dbReference>
<keyword evidence="11" id="KW-0482">Metalloprotease</keyword>
<keyword evidence="10" id="KW-0862">Zinc</keyword>
<feature type="domain" description="UBZ4-type" evidence="17">
    <location>
        <begin position="359"/>
        <end position="383"/>
    </location>
</feature>
<keyword evidence="13" id="KW-0539">Nucleus</keyword>
<keyword evidence="5" id="KW-0645">Protease</keyword>
<dbReference type="InterPro" id="IPR044245">
    <property type="entry name" value="Spartan"/>
</dbReference>
<dbReference type="GO" id="GO:0006508">
    <property type="term" value="P:proteolysis"/>
    <property type="evidence" value="ECO:0007669"/>
    <property type="project" value="UniProtKB-KW"/>
</dbReference>
<dbReference type="STRING" id="1076935.U4LH20"/>
<dbReference type="GO" id="GO:0008270">
    <property type="term" value="F:zinc ion binding"/>
    <property type="evidence" value="ECO:0007669"/>
    <property type="project" value="UniProtKB-KW"/>
</dbReference>
<dbReference type="eggNOG" id="KOG3931">
    <property type="taxonomic scope" value="Eukaryota"/>
</dbReference>
<evidence type="ECO:0000256" key="11">
    <source>
        <dbReference type="ARBA" id="ARBA00023049"/>
    </source>
</evidence>
<evidence type="ECO:0000256" key="3">
    <source>
        <dbReference type="ARBA" id="ARBA00010724"/>
    </source>
</evidence>
<evidence type="ECO:0000256" key="4">
    <source>
        <dbReference type="ARBA" id="ARBA00022454"/>
    </source>
</evidence>
<dbReference type="AlphaFoldDB" id="U4LH20"/>
<feature type="compositionally biased region" description="Basic and acidic residues" evidence="15">
    <location>
        <begin position="264"/>
        <end position="274"/>
    </location>
</feature>
<dbReference type="InterPro" id="IPR006640">
    <property type="entry name" value="SprT-like_domain"/>
</dbReference>
<dbReference type="GO" id="GO:0006281">
    <property type="term" value="P:DNA repair"/>
    <property type="evidence" value="ECO:0007669"/>
    <property type="project" value="UniProtKB-KW"/>
</dbReference>
<keyword evidence="7" id="KW-0227">DNA damage</keyword>
<gene>
    <name evidence="18" type="ORF">PCON_09200</name>
</gene>
<evidence type="ECO:0000259" key="16">
    <source>
        <dbReference type="SMART" id="SM00731"/>
    </source>
</evidence>
<keyword evidence="6" id="KW-0479">Metal-binding</keyword>
<evidence type="ECO:0000313" key="19">
    <source>
        <dbReference type="Proteomes" id="UP000018144"/>
    </source>
</evidence>
<dbReference type="OrthoDB" id="5236983at2759"/>
<evidence type="ECO:0000256" key="2">
    <source>
        <dbReference type="ARBA" id="ARBA00004286"/>
    </source>
</evidence>
<evidence type="ECO:0000256" key="5">
    <source>
        <dbReference type="ARBA" id="ARBA00022670"/>
    </source>
</evidence>
<keyword evidence="8" id="KW-0863">Zinc-finger</keyword>
<name>U4LH20_PYROM</name>